<dbReference type="KEGG" id="lrz:BJI69_10530"/>
<keyword evidence="1" id="KW-0560">Oxidoreductase</keyword>
<dbReference type="Gene3D" id="3.10.180.10">
    <property type="entry name" value="2,3-Dihydroxybiphenyl 1,2-Dioxygenase, domain 1"/>
    <property type="match status" value="1"/>
</dbReference>
<reference evidence="2" key="1">
    <citation type="submission" date="2016-09" db="EMBL/GenBank/DDBJ databases">
        <authorList>
            <person name="Lysoe E."/>
        </authorList>
    </citation>
    <scope>NUCLEOTIDE SEQUENCE [LARGE SCALE GENOMIC DNA]</scope>
    <source>
        <strain evidence="2">LJ96T</strain>
    </source>
</reference>
<dbReference type="AlphaFoldDB" id="A0A0G9HA01"/>
<dbReference type="OrthoDB" id="9800438at2"/>
<dbReference type="EMBL" id="CP017480">
    <property type="protein sequence ID" value="APG04289.1"/>
    <property type="molecule type" value="Genomic_DNA"/>
</dbReference>
<dbReference type="PANTHER" id="PTHR35006:SF2">
    <property type="entry name" value="GLYOXALASE FAMILY PROTEIN (AFU_ORTHOLOGUE AFUA_5G14830)"/>
    <property type="match status" value="1"/>
</dbReference>
<dbReference type="PANTHER" id="PTHR35006">
    <property type="entry name" value="GLYOXALASE FAMILY PROTEIN (AFU_ORTHOLOGUE AFUA_5G14830)"/>
    <property type="match status" value="1"/>
</dbReference>
<dbReference type="PROSITE" id="PS51819">
    <property type="entry name" value="VOC"/>
    <property type="match status" value="1"/>
</dbReference>
<dbReference type="STRING" id="1440763.BJI69_10530"/>
<evidence type="ECO:0000313" key="2">
    <source>
        <dbReference type="Proteomes" id="UP000182987"/>
    </source>
</evidence>
<sequence length="133" mass="14383">MLDHVFISVSDIDRSIAFYTTALAPLGITQRVDYDGKYGPPGHPDLKGFGVDGRIVFWLRKGVVEGRSAHVGFVASSNATVDAAYDAAIAAGATDNGAPGARLYYDPRYYAANVFDPDGYSLEFVYKSWQHAA</sequence>
<dbReference type="RefSeq" id="WP_046968603.1">
    <property type="nucleotide sequence ID" value="NZ_CP017480.1"/>
</dbReference>
<name>A0A0G9HA01_9GAMM</name>
<dbReference type="InterPro" id="IPR037523">
    <property type="entry name" value="VOC_core"/>
</dbReference>
<gene>
    <name evidence="1" type="ORF">BJI69_10530</name>
</gene>
<dbReference type="GO" id="GO:0051213">
    <property type="term" value="F:dioxygenase activity"/>
    <property type="evidence" value="ECO:0007669"/>
    <property type="project" value="UniProtKB-KW"/>
</dbReference>
<organism evidence="1 2">
    <name type="scientific">Luteibacter rhizovicinus DSM 16549</name>
    <dbReference type="NCBI Taxonomy" id="1440763"/>
    <lineage>
        <taxon>Bacteria</taxon>
        <taxon>Pseudomonadati</taxon>
        <taxon>Pseudomonadota</taxon>
        <taxon>Gammaproteobacteria</taxon>
        <taxon>Lysobacterales</taxon>
        <taxon>Rhodanobacteraceae</taxon>
        <taxon>Luteibacter</taxon>
    </lineage>
</organism>
<dbReference type="InterPro" id="IPR004360">
    <property type="entry name" value="Glyas_Fos-R_dOase_dom"/>
</dbReference>
<dbReference type="SUPFAM" id="SSF54593">
    <property type="entry name" value="Glyoxalase/Bleomycin resistance protein/Dihydroxybiphenyl dioxygenase"/>
    <property type="match status" value="1"/>
</dbReference>
<keyword evidence="1" id="KW-0223">Dioxygenase</keyword>
<proteinExistence type="predicted"/>
<accession>A0A0G9HA01</accession>
<dbReference type="Pfam" id="PF00903">
    <property type="entry name" value="Glyoxalase"/>
    <property type="match status" value="1"/>
</dbReference>
<keyword evidence="2" id="KW-1185">Reference proteome</keyword>
<dbReference type="PATRIC" id="fig|1440763.5.peg.3147"/>
<evidence type="ECO:0000313" key="1">
    <source>
        <dbReference type="EMBL" id="APG04289.1"/>
    </source>
</evidence>
<dbReference type="Proteomes" id="UP000182987">
    <property type="component" value="Chromosome"/>
</dbReference>
<protein>
    <submittedName>
        <fullName evidence="1">Extradiol dioxygenase</fullName>
    </submittedName>
</protein>
<dbReference type="InterPro" id="IPR029068">
    <property type="entry name" value="Glyas_Bleomycin-R_OHBP_Dase"/>
</dbReference>